<keyword evidence="2" id="KW-1185">Reference proteome</keyword>
<reference evidence="1" key="1">
    <citation type="submission" date="2020-09" db="EMBL/GenBank/DDBJ databases">
        <title>Iningainema tapete sp. nov. (Scytonemataceae, Cyanobacteria) from greenhouses in central Florida (USA) produces two types of nodularin with biosynthetic potential for microcystin-LR and anabaenopeptins.</title>
        <authorList>
            <person name="Berthold D.E."/>
            <person name="Lefler F.W."/>
            <person name="Huang I.-S."/>
            <person name="Abdulla H."/>
            <person name="Zimba P.V."/>
            <person name="Laughinghouse H.D. IV."/>
        </authorList>
    </citation>
    <scope>NUCLEOTIDE SEQUENCE</scope>
    <source>
        <strain evidence="1">BLCCT55</strain>
    </source>
</reference>
<name>A0A8J6XP98_9CYAN</name>
<proteinExistence type="predicted"/>
<comment type="caution">
    <text evidence="1">The sequence shown here is derived from an EMBL/GenBank/DDBJ whole genome shotgun (WGS) entry which is preliminary data.</text>
</comment>
<gene>
    <name evidence="1" type="ORF">ICL16_33075</name>
</gene>
<organism evidence="1 2">
    <name type="scientific">Iningainema tapete BLCC-T55</name>
    <dbReference type="NCBI Taxonomy" id="2748662"/>
    <lineage>
        <taxon>Bacteria</taxon>
        <taxon>Bacillati</taxon>
        <taxon>Cyanobacteriota</taxon>
        <taxon>Cyanophyceae</taxon>
        <taxon>Nostocales</taxon>
        <taxon>Scytonemataceae</taxon>
        <taxon>Iningainema tapete</taxon>
    </lineage>
</organism>
<evidence type="ECO:0000313" key="2">
    <source>
        <dbReference type="Proteomes" id="UP000629098"/>
    </source>
</evidence>
<dbReference type="Proteomes" id="UP000629098">
    <property type="component" value="Unassembled WGS sequence"/>
</dbReference>
<evidence type="ECO:0000313" key="1">
    <source>
        <dbReference type="EMBL" id="MBD2776756.1"/>
    </source>
</evidence>
<sequence>MSGRGKEATQYKSTGLGIGSGRKSYAFKIAQKYDHVLENLPNKSEKFREWIIQGMLREGLIEDNEYDNSY</sequence>
<dbReference type="EMBL" id="JACXAE010000098">
    <property type="protein sequence ID" value="MBD2776756.1"/>
    <property type="molecule type" value="Genomic_DNA"/>
</dbReference>
<dbReference type="AlphaFoldDB" id="A0A8J6XP98"/>
<protein>
    <submittedName>
        <fullName evidence="1">Uncharacterized protein</fullName>
    </submittedName>
</protein>
<dbReference type="RefSeq" id="WP_190835811.1">
    <property type="nucleotide sequence ID" value="NZ_CAWPPI010000098.1"/>
</dbReference>
<accession>A0A8J6XP98</accession>